<keyword evidence="3" id="KW-1185">Reference proteome</keyword>
<sequence length="87" mass="9945">MILQRFCKLKEIIFVADAHAVQALRREGLKIVKFVLETSQITEKLTPHLNQHWNPKWQAPVSRAQESSNATARRTRHDDIGTGQGDL</sequence>
<proteinExistence type="predicted"/>
<evidence type="ECO:0000313" key="2">
    <source>
        <dbReference type="EMBL" id="PAV61852.1"/>
    </source>
</evidence>
<accession>A0A2A2JJX1</accession>
<dbReference type="AlphaFoldDB" id="A0A2A2JJX1"/>
<evidence type="ECO:0000313" key="3">
    <source>
        <dbReference type="Proteomes" id="UP000218231"/>
    </source>
</evidence>
<organism evidence="2 3">
    <name type="scientific">Diploscapter pachys</name>
    <dbReference type="NCBI Taxonomy" id="2018661"/>
    <lineage>
        <taxon>Eukaryota</taxon>
        <taxon>Metazoa</taxon>
        <taxon>Ecdysozoa</taxon>
        <taxon>Nematoda</taxon>
        <taxon>Chromadorea</taxon>
        <taxon>Rhabditida</taxon>
        <taxon>Rhabditina</taxon>
        <taxon>Rhabditomorpha</taxon>
        <taxon>Rhabditoidea</taxon>
        <taxon>Rhabditidae</taxon>
        <taxon>Diploscapter</taxon>
    </lineage>
</organism>
<reference evidence="2 3" key="1">
    <citation type="journal article" date="2017" name="Curr. Biol.">
        <title>Genome architecture and evolution of a unichromosomal asexual nematode.</title>
        <authorList>
            <person name="Fradin H."/>
            <person name="Zegar C."/>
            <person name="Gutwein M."/>
            <person name="Lucas J."/>
            <person name="Kovtun M."/>
            <person name="Corcoran D."/>
            <person name="Baugh L.R."/>
            <person name="Kiontke K."/>
            <person name="Gunsalus K."/>
            <person name="Fitch D.H."/>
            <person name="Piano F."/>
        </authorList>
    </citation>
    <scope>NUCLEOTIDE SEQUENCE [LARGE SCALE GENOMIC DNA]</scope>
    <source>
        <strain evidence="2">PF1309</strain>
    </source>
</reference>
<gene>
    <name evidence="2" type="ORF">WR25_22783</name>
</gene>
<dbReference type="EMBL" id="LIAE01010396">
    <property type="protein sequence ID" value="PAV61852.1"/>
    <property type="molecule type" value="Genomic_DNA"/>
</dbReference>
<protein>
    <submittedName>
        <fullName evidence="2">Uncharacterized protein</fullName>
    </submittedName>
</protein>
<evidence type="ECO:0000256" key="1">
    <source>
        <dbReference type="SAM" id="MobiDB-lite"/>
    </source>
</evidence>
<dbReference type="Proteomes" id="UP000218231">
    <property type="component" value="Unassembled WGS sequence"/>
</dbReference>
<comment type="caution">
    <text evidence="2">The sequence shown here is derived from an EMBL/GenBank/DDBJ whole genome shotgun (WGS) entry which is preliminary data.</text>
</comment>
<name>A0A2A2JJX1_9BILA</name>
<feature type="region of interest" description="Disordered" evidence="1">
    <location>
        <begin position="52"/>
        <end position="87"/>
    </location>
</feature>